<feature type="region of interest" description="Disordered" evidence="1">
    <location>
        <begin position="33"/>
        <end position="55"/>
    </location>
</feature>
<dbReference type="EMBL" id="LR862153">
    <property type="protein sequence ID" value="CAD1836339.1"/>
    <property type="molecule type" value="Genomic_DNA"/>
</dbReference>
<proteinExistence type="predicted"/>
<organism evidence="2">
    <name type="scientific">Ananas comosus var. bracteatus</name>
    <name type="common">red pineapple</name>
    <dbReference type="NCBI Taxonomy" id="296719"/>
    <lineage>
        <taxon>Eukaryota</taxon>
        <taxon>Viridiplantae</taxon>
        <taxon>Streptophyta</taxon>
        <taxon>Embryophyta</taxon>
        <taxon>Tracheophyta</taxon>
        <taxon>Spermatophyta</taxon>
        <taxon>Magnoliopsida</taxon>
        <taxon>Liliopsida</taxon>
        <taxon>Poales</taxon>
        <taxon>Bromeliaceae</taxon>
        <taxon>Bromelioideae</taxon>
        <taxon>Ananas</taxon>
    </lineage>
</organism>
<evidence type="ECO:0000313" key="2">
    <source>
        <dbReference type="EMBL" id="CAD1836339.1"/>
    </source>
</evidence>
<evidence type="ECO:0000256" key="1">
    <source>
        <dbReference type="SAM" id="MobiDB-lite"/>
    </source>
</evidence>
<protein>
    <submittedName>
        <fullName evidence="2">Uncharacterized protein</fullName>
    </submittedName>
</protein>
<sequence length="101" mass="10945">MMGEMITPLRGFLPLTNIHHPSITIPATTQILASPPSAAGHTPRSSSATASLRRGSFTTQLCRAYDPSISNAESPPPPPPPKRVTCARALESRRFMCRFTE</sequence>
<name>A0A6V7PZK0_ANACO</name>
<reference evidence="2" key="1">
    <citation type="submission" date="2020-07" db="EMBL/GenBank/DDBJ databases">
        <authorList>
            <person name="Lin J."/>
        </authorList>
    </citation>
    <scope>NUCLEOTIDE SEQUENCE</scope>
</reference>
<feature type="compositionally biased region" description="Polar residues" evidence="1">
    <location>
        <begin position="43"/>
        <end position="55"/>
    </location>
</feature>
<accession>A0A6V7PZK0</accession>
<dbReference type="AlphaFoldDB" id="A0A6V7PZK0"/>
<gene>
    <name evidence="2" type="ORF">CB5_LOCUS19550</name>
</gene>